<evidence type="ECO:0000259" key="7">
    <source>
        <dbReference type="Pfam" id="PF00155"/>
    </source>
</evidence>
<evidence type="ECO:0000256" key="3">
    <source>
        <dbReference type="ARBA" id="ARBA00022576"/>
    </source>
</evidence>
<keyword evidence="5" id="KW-0663">Pyridoxal phosphate</keyword>
<dbReference type="GO" id="GO:0030170">
    <property type="term" value="F:pyridoxal phosphate binding"/>
    <property type="evidence" value="ECO:0007669"/>
    <property type="project" value="InterPro"/>
</dbReference>
<evidence type="ECO:0000313" key="9">
    <source>
        <dbReference type="Proteomes" id="UP000005714"/>
    </source>
</evidence>
<keyword evidence="3 6" id="KW-0032">Aminotransferase</keyword>
<keyword evidence="4 6" id="KW-0808">Transferase</keyword>
<dbReference type="GO" id="GO:0006520">
    <property type="term" value="P:amino acid metabolic process"/>
    <property type="evidence" value="ECO:0007669"/>
    <property type="project" value="InterPro"/>
</dbReference>
<reference evidence="8 9" key="1">
    <citation type="submission" date="2010-04" db="EMBL/GenBank/DDBJ databases">
        <authorList>
            <person name="Qin X."/>
            <person name="Bachman B."/>
            <person name="Battles P."/>
            <person name="Bell A."/>
            <person name="Bess C."/>
            <person name="Bickham C."/>
            <person name="Chaboub L."/>
            <person name="Chen D."/>
            <person name="Coyle M."/>
            <person name="Deiros D.R."/>
            <person name="Dinh H."/>
            <person name="Forbes L."/>
            <person name="Fowler G."/>
            <person name="Francisco L."/>
            <person name="Fu Q."/>
            <person name="Gubbala S."/>
            <person name="Hale W."/>
            <person name="Han Y."/>
            <person name="Hemphill L."/>
            <person name="Highlander S.K."/>
            <person name="Hirani K."/>
            <person name="Hogues M."/>
            <person name="Jackson L."/>
            <person name="Jakkamsetti A."/>
            <person name="Javaid M."/>
            <person name="Jiang H."/>
            <person name="Korchina V."/>
            <person name="Kovar C."/>
            <person name="Lara F."/>
            <person name="Lee S."/>
            <person name="Mata R."/>
            <person name="Mathew T."/>
            <person name="Moen C."/>
            <person name="Morales K."/>
            <person name="Munidasa M."/>
            <person name="Nazareth L."/>
            <person name="Ngo R."/>
            <person name="Nguyen L."/>
            <person name="Okwuonu G."/>
            <person name="Ongeri F."/>
            <person name="Patil S."/>
            <person name="Petrosino J."/>
            <person name="Pham C."/>
            <person name="Pham P."/>
            <person name="Pu L.-L."/>
            <person name="Puazo M."/>
            <person name="Raj R."/>
            <person name="Reid J."/>
            <person name="Rouhana J."/>
            <person name="Saada N."/>
            <person name="Shang Y."/>
            <person name="Simmons D."/>
            <person name="Thornton R."/>
            <person name="Warren J."/>
            <person name="Weissenberger G."/>
            <person name="Zhang J."/>
            <person name="Zhang L."/>
            <person name="Zhou C."/>
            <person name="Zhu D."/>
            <person name="Muzny D."/>
            <person name="Worley K."/>
            <person name="Gibbs R."/>
        </authorList>
    </citation>
    <scope>NUCLEOTIDE SEQUENCE [LARGE SCALE GENOMIC DNA]</scope>
    <source>
        <strain evidence="8 9">ATCC 49030</strain>
    </source>
</reference>
<protein>
    <recommendedName>
        <fullName evidence="6">Aminotransferase</fullName>
        <ecNumber evidence="6">2.6.1.-</ecNumber>
    </recommendedName>
</protein>
<evidence type="ECO:0000256" key="4">
    <source>
        <dbReference type="ARBA" id="ARBA00022679"/>
    </source>
</evidence>
<dbReference type="InterPro" id="IPR050596">
    <property type="entry name" value="AspAT/PAT-like"/>
</dbReference>
<sequence>MPKLSQTAHSFPDSEIRRIFELSLELDDVIPLSVGEPDLPVPQHILEAGARAFKDGMIRYAPNSGIMPLRRALAKKVTEFNKYPVDPDQIHIGAGGSNSLHMAMSLALGPGDEILVPDPGYATFFMTPRTVGATPVGYPLKAEHGFIPQIEDLKSLVTPNTKAILLNSPSNPLGVVFERDVMVALMDFAKEYDLWVISDEVYEYLVFDGEFISPATLDHDNRVLSVYSFSKTYGITGGRVGYLVTPPGMTSRVGALQEANVSCVNTPAQYSALAAVEGPQDDVHKALEHYRTNLARAREVLDAKNIEYLTPRGAIYLFINMSHATGGDVSTWAENFLLEHKVALAPGTAFGQHGEGWVRVCFAGDTDFLVEGLSRLPSRPQENDEEPRPQE</sequence>
<dbReference type="GO" id="GO:0008483">
    <property type="term" value="F:transaminase activity"/>
    <property type="evidence" value="ECO:0007669"/>
    <property type="project" value="UniProtKB-KW"/>
</dbReference>
<dbReference type="RefSeq" id="WP_005886487.1">
    <property type="nucleotide sequence ID" value="NZ_ADNU01000096.1"/>
</dbReference>
<keyword evidence="9" id="KW-1185">Reference proteome</keyword>
<gene>
    <name evidence="8" type="primary">aspC</name>
    <name evidence="8" type="ORF">HMPREF0183_2402</name>
</gene>
<accession>D4YR42</accession>
<dbReference type="InterPro" id="IPR015424">
    <property type="entry name" value="PyrdxlP-dep_Trfase"/>
</dbReference>
<dbReference type="EMBL" id="ADNU01000096">
    <property type="protein sequence ID" value="EFG46293.1"/>
    <property type="molecule type" value="Genomic_DNA"/>
</dbReference>
<evidence type="ECO:0000256" key="1">
    <source>
        <dbReference type="ARBA" id="ARBA00001933"/>
    </source>
</evidence>
<dbReference type="PANTHER" id="PTHR46383">
    <property type="entry name" value="ASPARTATE AMINOTRANSFERASE"/>
    <property type="match status" value="1"/>
</dbReference>
<dbReference type="PANTHER" id="PTHR46383:SF1">
    <property type="entry name" value="ASPARTATE AMINOTRANSFERASE"/>
    <property type="match status" value="1"/>
</dbReference>
<comment type="cofactor">
    <cofactor evidence="1 6">
        <name>pyridoxal 5'-phosphate</name>
        <dbReference type="ChEBI" id="CHEBI:597326"/>
    </cofactor>
</comment>
<proteinExistence type="inferred from homology"/>
<dbReference type="InterPro" id="IPR004838">
    <property type="entry name" value="NHTrfase_class1_PyrdxlP-BS"/>
</dbReference>
<dbReference type="InterPro" id="IPR015421">
    <property type="entry name" value="PyrdxlP-dep_Trfase_major"/>
</dbReference>
<dbReference type="EC" id="2.6.1.-" evidence="6"/>
<dbReference type="STRING" id="585530.HMPREF0183_2402"/>
<dbReference type="InterPro" id="IPR004839">
    <property type="entry name" value="Aminotransferase_I/II_large"/>
</dbReference>
<evidence type="ECO:0000256" key="2">
    <source>
        <dbReference type="ARBA" id="ARBA00007441"/>
    </source>
</evidence>
<evidence type="ECO:0000256" key="5">
    <source>
        <dbReference type="ARBA" id="ARBA00022898"/>
    </source>
</evidence>
<dbReference type="OrthoDB" id="9763453at2"/>
<evidence type="ECO:0000256" key="6">
    <source>
        <dbReference type="RuleBase" id="RU000481"/>
    </source>
</evidence>
<dbReference type="eggNOG" id="COG0436">
    <property type="taxonomic scope" value="Bacteria"/>
</dbReference>
<dbReference type="Proteomes" id="UP000005714">
    <property type="component" value="Unassembled WGS sequence"/>
</dbReference>
<dbReference type="PRINTS" id="PR00753">
    <property type="entry name" value="ACCSYNTHASE"/>
</dbReference>
<dbReference type="CDD" id="cd00609">
    <property type="entry name" value="AAT_like"/>
    <property type="match status" value="1"/>
</dbReference>
<organism evidence="8 9">
    <name type="scientific">Brevibacterium mcbrellneri ATCC 49030</name>
    <dbReference type="NCBI Taxonomy" id="585530"/>
    <lineage>
        <taxon>Bacteria</taxon>
        <taxon>Bacillati</taxon>
        <taxon>Actinomycetota</taxon>
        <taxon>Actinomycetes</taxon>
        <taxon>Micrococcales</taxon>
        <taxon>Brevibacteriaceae</taxon>
        <taxon>Brevibacterium</taxon>
    </lineage>
</organism>
<dbReference type="PROSITE" id="PS00105">
    <property type="entry name" value="AA_TRANSFER_CLASS_1"/>
    <property type="match status" value="1"/>
</dbReference>
<feature type="domain" description="Aminotransferase class I/classII large" evidence="7">
    <location>
        <begin position="28"/>
        <end position="367"/>
    </location>
</feature>
<name>D4YR42_9MICO</name>
<comment type="similarity">
    <text evidence="2 6">Belongs to the class-I pyridoxal-phosphate-dependent aminotransferase family.</text>
</comment>
<dbReference type="SUPFAM" id="SSF53383">
    <property type="entry name" value="PLP-dependent transferases"/>
    <property type="match status" value="1"/>
</dbReference>
<comment type="caution">
    <text evidence="8">The sequence shown here is derived from an EMBL/GenBank/DDBJ whole genome shotgun (WGS) entry which is preliminary data.</text>
</comment>
<dbReference type="AlphaFoldDB" id="D4YR42"/>
<dbReference type="Gene3D" id="3.40.640.10">
    <property type="entry name" value="Type I PLP-dependent aspartate aminotransferase-like (Major domain)"/>
    <property type="match status" value="1"/>
</dbReference>
<dbReference type="Pfam" id="PF00155">
    <property type="entry name" value="Aminotran_1_2"/>
    <property type="match status" value="1"/>
</dbReference>
<evidence type="ECO:0000313" key="8">
    <source>
        <dbReference type="EMBL" id="EFG46293.1"/>
    </source>
</evidence>